<reference evidence="8 9" key="1">
    <citation type="journal article" date="2016" name="Front. Microbiol.">
        <title>Genome Sequence of the Piezophilic, Mesophilic Sulfate-Reducing Bacterium Desulfovibrio indicus J2T.</title>
        <authorList>
            <person name="Cao J."/>
            <person name="Maignien L."/>
            <person name="Shao Z."/>
            <person name="Alain K."/>
            <person name="Jebbar M."/>
        </authorList>
    </citation>
    <scope>NUCLEOTIDE SEQUENCE [LARGE SCALE GENOMIC DNA]</scope>
    <source>
        <strain evidence="8 9">J2</strain>
    </source>
</reference>
<keyword evidence="3" id="KW-0418">Kinase</keyword>
<dbReference type="Pfam" id="PF00586">
    <property type="entry name" value="AIRS"/>
    <property type="match status" value="1"/>
</dbReference>
<evidence type="ECO:0000256" key="4">
    <source>
        <dbReference type="ARBA" id="ARBA00022840"/>
    </source>
</evidence>
<accession>A0ABM5YRN5</accession>
<dbReference type="NCBIfam" id="TIGR00476">
    <property type="entry name" value="selD"/>
    <property type="match status" value="1"/>
</dbReference>
<dbReference type="InterPro" id="IPR016188">
    <property type="entry name" value="PurM-like_N"/>
</dbReference>
<dbReference type="SUPFAM" id="SSF55326">
    <property type="entry name" value="PurM N-terminal domain-like"/>
    <property type="match status" value="1"/>
</dbReference>
<keyword evidence="4" id="KW-0067">ATP-binding</keyword>
<evidence type="ECO:0000313" key="9">
    <source>
        <dbReference type="Proteomes" id="UP000055611"/>
    </source>
</evidence>
<evidence type="ECO:0000256" key="5">
    <source>
        <dbReference type="ARBA" id="ARBA00023266"/>
    </source>
</evidence>
<keyword evidence="1" id="KW-0808">Transferase</keyword>
<gene>
    <name evidence="8" type="ORF">AWY79_02035</name>
</gene>
<keyword evidence="2" id="KW-0547">Nucleotide-binding</keyword>
<dbReference type="InterPro" id="IPR004536">
    <property type="entry name" value="SPS/SelD"/>
</dbReference>
<evidence type="ECO:0000313" key="8">
    <source>
        <dbReference type="EMBL" id="AMK09978.1"/>
    </source>
</evidence>
<dbReference type="PANTHER" id="PTHR10256">
    <property type="entry name" value="SELENIDE, WATER DIKINASE"/>
    <property type="match status" value="1"/>
</dbReference>
<dbReference type="SUPFAM" id="SSF56042">
    <property type="entry name" value="PurM C-terminal domain-like"/>
    <property type="match status" value="1"/>
</dbReference>
<dbReference type="CDD" id="cd02195">
    <property type="entry name" value="SelD"/>
    <property type="match status" value="1"/>
</dbReference>
<dbReference type="InterPro" id="IPR036921">
    <property type="entry name" value="PurM-like_N_sf"/>
</dbReference>
<evidence type="ECO:0000259" key="6">
    <source>
        <dbReference type="Pfam" id="PF00586"/>
    </source>
</evidence>
<feature type="domain" description="PurM-like N-terminal" evidence="6">
    <location>
        <begin position="25"/>
        <end position="132"/>
    </location>
</feature>
<dbReference type="EMBL" id="CP014206">
    <property type="protein sequence ID" value="AMK09978.1"/>
    <property type="molecule type" value="Genomic_DNA"/>
</dbReference>
<keyword evidence="5" id="KW-0711">Selenium</keyword>
<evidence type="ECO:0000256" key="1">
    <source>
        <dbReference type="ARBA" id="ARBA00022679"/>
    </source>
</evidence>
<proteinExistence type="predicted"/>
<feature type="domain" description="PurM-like C-terminal" evidence="7">
    <location>
        <begin position="144"/>
        <end position="317"/>
    </location>
</feature>
<dbReference type="Gene3D" id="3.90.650.10">
    <property type="entry name" value="PurM-like C-terminal domain"/>
    <property type="match status" value="1"/>
</dbReference>
<evidence type="ECO:0000256" key="2">
    <source>
        <dbReference type="ARBA" id="ARBA00022741"/>
    </source>
</evidence>
<dbReference type="PIRSF" id="PIRSF036407">
    <property type="entry name" value="Selenphspht_syn"/>
    <property type="match status" value="1"/>
</dbReference>
<dbReference type="Gene3D" id="3.30.1330.10">
    <property type="entry name" value="PurM-like, N-terminal domain"/>
    <property type="match status" value="1"/>
</dbReference>
<dbReference type="PANTHER" id="PTHR10256:SF0">
    <property type="entry name" value="INACTIVE SELENIDE, WATER DIKINASE-LIKE PROTEIN-RELATED"/>
    <property type="match status" value="1"/>
</dbReference>
<evidence type="ECO:0000256" key="3">
    <source>
        <dbReference type="ARBA" id="ARBA00022777"/>
    </source>
</evidence>
<dbReference type="Proteomes" id="UP000055611">
    <property type="component" value="Chromosome"/>
</dbReference>
<organism evidence="8 9">
    <name type="scientific">Pseudodesulfovibrio indicus</name>
    <dbReference type="NCBI Taxonomy" id="1716143"/>
    <lineage>
        <taxon>Bacteria</taxon>
        <taxon>Pseudomonadati</taxon>
        <taxon>Thermodesulfobacteriota</taxon>
        <taxon>Desulfovibrionia</taxon>
        <taxon>Desulfovibrionales</taxon>
        <taxon>Desulfovibrionaceae</taxon>
    </lineage>
</organism>
<protein>
    <submittedName>
        <fullName evidence="8">Selenide, water dikinase</fullName>
    </submittedName>
</protein>
<sequence>METALSGLSTLPDNRVLAGGPGDNEDAAILSFPAGKALVQTVDFFTPVVNDPYRFGRIAAANSLSDVYAMGGEPWAAMNIVCFPAKKLPMSVLAEILRGGNDAMNEAGAVPSGGHSVEDDEIKYGLAVSGVVDPDRFASNRGVRVGDVLVLTKGIGTGVLATAVKGEMPGCEAMEELLFETCGQLNKAGGAVIRELGLTGATDITGFGLGGHMIELAEASRVRLELHAADVPLLPGAFDMAAMGMMPAGSICNRNHYLPKVSVAEGLDPILRDMMFDAQTSGGLLLAVPEKDLERALALLGEGGATGAVVGRALPGEAGTPPLIIV</sequence>
<dbReference type="Pfam" id="PF02769">
    <property type="entry name" value="AIRS_C"/>
    <property type="match status" value="1"/>
</dbReference>
<dbReference type="InterPro" id="IPR010918">
    <property type="entry name" value="PurM-like_C_dom"/>
</dbReference>
<name>A0ABM5YRN5_9BACT</name>
<evidence type="ECO:0000259" key="7">
    <source>
        <dbReference type="Pfam" id="PF02769"/>
    </source>
</evidence>
<keyword evidence="9" id="KW-1185">Reference proteome</keyword>
<dbReference type="InterPro" id="IPR036676">
    <property type="entry name" value="PurM-like_C_sf"/>
</dbReference>